<organism evidence="1 2">
    <name type="scientific">Metallococcus carri</name>
    <dbReference type="NCBI Taxonomy" id="1656884"/>
    <lineage>
        <taxon>Bacteria</taxon>
        <taxon>Bacillati</taxon>
        <taxon>Actinomycetota</taxon>
        <taxon>Actinomycetes</taxon>
        <taxon>Micrococcales</taxon>
        <taxon>Dermacoccaceae</taxon>
        <taxon>Metallococcus</taxon>
    </lineage>
</organism>
<dbReference type="Gene3D" id="1.10.10.10">
    <property type="entry name" value="Winged helix-like DNA-binding domain superfamily/Winged helix DNA-binding domain"/>
    <property type="match status" value="1"/>
</dbReference>
<gene>
    <name evidence="1" type="ORF">G9U51_03735</name>
</gene>
<name>A0A967B0A8_9MICO</name>
<dbReference type="Pfam" id="PF12840">
    <property type="entry name" value="HTH_20"/>
    <property type="match status" value="1"/>
</dbReference>
<reference evidence="1" key="1">
    <citation type="submission" date="2020-03" db="EMBL/GenBank/DDBJ databases">
        <title>Draft sequencing of Calidifontibacter sp. DB0510.</title>
        <authorList>
            <person name="Kim D.-U."/>
        </authorList>
    </citation>
    <scope>NUCLEOTIDE SEQUENCE</scope>
    <source>
        <strain evidence="1">DB0510</strain>
    </source>
</reference>
<protein>
    <submittedName>
        <fullName evidence="1">Transcriptional regulator</fullName>
    </submittedName>
</protein>
<evidence type="ECO:0000313" key="2">
    <source>
        <dbReference type="Proteomes" id="UP000744769"/>
    </source>
</evidence>
<dbReference type="EMBL" id="JAAOIV010000002">
    <property type="protein sequence ID" value="NHN54895.1"/>
    <property type="molecule type" value="Genomic_DNA"/>
</dbReference>
<dbReference type="InterPro" id="IPR036388">
    <property type="entry name" value="WH-like_DNA-bd_sf"/>
</dbReference>
<dbReference type="AlphaFoldDB" id="A0A967B0A8"/>
<dbReference type="CDD" id="cd00090">
    <property type="entry name" value="HTH_ARSR"/>
    <property type="match status" value="1"/>
</dbReference>
<dbReference type="InterPro" id="IPR050313">
    <property type="entry name" value="Carb_Metab_HTH_regulators"/>
</dbReference>
<sequence>MAGKQLPVADKAESRTRQRVLQTVSEQGPITAAAVAERLGLTTAAVRRHLDCLADSALVEERETVAVGARKRGRPARSYVVSARGHEALRDDYATLATSVLDFLHAHGGDEAVHAFARQRADALGARLAADVSAAGPDVEDRSRALATALTREGYAASTRPVGGGTPLAGVQLCQGHCPVQHVAEAYPQFCEAEAEMFSEVLGVHVQRLASLAHGDHVCTTFVPDHPTTPIHRKDPR</sequence>
<accession>A0A967B0A8</accession>
<comment type="caution">
    <text evidence="1">The sequence shown here is derived from an EMBL/GenBank/DDBJ whole genome shotgun (WGS) entry which is preliminary data.</text>
</comment>
<dbReference type="Proteomes" id="UP000744769">
    <property type="component" value="Unassembled WGS sequence"/>
</dbReference>
<dbReference type="PANTHER" id="PTHR30363">
    <property type="entry name" value="HTH-TYPE TRANSCRIPTIONAL REGULATOR SRLR-RELATED"/>
    <property type="match status" value="1"/>
</dbReference>
<dbReference type="InterPro" id="IPR011991">
    <property type="entry name" value="ArsR-like_HTH"/>
</dbReference>
<dbReference type="RefSeq" id="WP_166193364.1">
    <property type="nucleotide sequence ID" value="NZ_JAAOIV010000002.1"/>
</dbReference>
<dbReference type="PANTHER" id="PTHR30363:SF28">
    <property type="entry name" value="TRANSCRIPTIONAL REGULATORY PROTEIN-RELATED"/>
    <property type="match status" value="1"/>
</dbReference>
<keyword evidence="2" id="KW-1185">Reference proteome</keyword>
<dbReference type="InterPro" id="IPR036390">
    <property type="entry name" value="WH_DNA-bd_sf"/>
</dbReference>
<dbReference type="SUPFAM" id="SSF46785">
    <property type="entry name" value="Winged helix' DNA-binding domain"/>
    <property type="match status" value="1"/>
</dbReference>
<evidence type="ECO:0000313" key="1">
    <source>
        <dbReference type="EMBL" id="NHN54895.1"/>
    </source>
</evidence>
<proteinExistence type="predicted"/>